<comment type="catalytic activity">
    <reaction evidence="3">
        <text>N-[(R)-4-phosphopantothenoyl]-L-cysteine + H(+) = (R)-4'-phosphopantetheine + CO2</text>
        <dbReference type="Rhea" id="RHEA:16793"/>
        <dbReference type="ChEBI" id="CHEBI:15378"/>
        <dbReference type="ChEBI" id="CHEBI:16526"/>
        <dbReference type="ChEBI" id="CHEBI:59458"/>
        <dbReference type="ChEBI" id="CHEBI:61723"/>
        <dbReference type="EC" id="4.1.1.36"/>
    </reaction>
</comment>
<dbReference type="PANTHER" id="PTHR14359:SF6">
    <property type="entry name" value="PHOSPHOPANTOTHENOYLCYSTEINE DECARBOXYLASE"/>
    <property type="match status" value="1"/>
</dbReference>
<gene>
    <name evidence="7" type="primary">coaBC_1</name>
    <name evidence="3" type="synonym">coaBC</name>
    <name evidence="7" type="ORF">MsAm2_03190</name>
</gene>
<dbReference type="PANTHER" id="PTHR14359">
    <property type="entry name" value="HOMO-OLIGOMERIC FLAVIN CONTAINING CYS DECARBOXYLASE FAMILY"/>
    <property type="match status" value="1"/>
</dbReference>
<dbReference type="Pfam" id="PF04127">
    <property type="entry name" value="DFP"/>
    <property type="match status" value="1"/>
</dbReference>
<dbReference type="InterPro" id="IPR036551">
    <property type="entry name" value="Flavin_trans-like"/>
</dbReference>
<dbReference type="EC" id="4.1.1.36" evidence="3"/>
<dbReference type="AlphaFoldDB" id="A0AA96VHD0"/>
<comment type="pathway">
    <text evidence="3">Cofactor biosynthesis; coenzyme A biosynthesis.</text>
</comment>
<feature type="compositionally biased region" description="Basic and acidic residues" evidence="4">
    <location>
        <begin position="464"/>
        <end position="481"/>
    </location>
</feature>
<feature type="binding site" evidence="3">
    <location>
        <position position="348"/>
    </location>
    <ligand>
        <name>CTP</name>
        <dbReference type="ChEBI" id="CHEBI:37563"/>
    </ligand>
</feature>
<keyword evidence="2 3" id="KW-0456">Lyase</keyword>
<comment type="cofactor">
    <cofactor evidence="3">
        <name>Mg(2+)</name>
        <dbReference type="ChEBI" id="CHEBI:18420"/>
    </cofactor>
</comment>
<dbReference type="EC" id="6.3.2.5" evidence="3"/>
<dbReference type="GO" id="GO:0010181">
    <property type="term" value="F:FMN binding"/>
    <property type="evidence" value="ECO:0007669"/>
    <property type="project" value="UniProtKB-UniRule"/>
</dbReference>
<proteinExistence type="inferred from homology"/>
<feature type="compositionally biased region" description="Basic and acidic residues" evidence="4">
    <location>
        <begin position="538"/>
        <end position="548"/>
    </location>
</feature>
<dbReference type="GO" id="GO:0015937">
    <property type="term" value="P:coenzyme A biosynthetic process"/>
    <property type="evidence" value="ECO:0007669"/>
    <property type="project" value="UniProtKB-UniRule"/>
</dbReference>
<dbReference type="HAMAP" id="MF_02225">
    <property type="entry name" value="CoaBC"/>
    <property type="match status" value="1"/>
</dbReference>
<comment type="catalytic activity">
    <reaction evidence="3">
        <text>(R)-4'-phosphopantothenate + L-cysteine + CTP = N-[(R)-4-phosphopantothenoyl]-L-cysteine + CMP + diphosphate + H(+)</text>
        <dbReference type="Rhea" id="RHEA:19397"/>
        <dbReference type="ChEBI" id="CHEBI:10986"/>
        <dbReference type="ChEBI" id="CHEBI:15378"/>
        <dbReference type="ChEBI" id="CHEBI:33019"/>
        <dbReference type="ChEBI" id="CHEBI:35235"/>
        <dbReference type="ChEBI" id="CHEBI:37563"/>
        <dbReference type="ChEBI" id="CHEBI:59458"/>
        <dbReference type="ChEBI" id="CHEBI:60377"/>
        <dbReference type="EC" id="6.3.2.5"/>
    </reaction>
</comment>
<dbReference type="GO" id="GO:0046872">
    <property type="term" value="F:metal ion binding"/>
    <property type="evidence" value="ECO:0007669"/>
    <property type="project" value="UniProtKB-KW"/>
</dbReference>
<dbReference type="Gene3D" id="3.40.50.1950">
    <property type="entry name" value="Flavin prenyltransferase-like"/>
    <property type="match status" value="1"/>
</dbReference>
<feature type="domain" description="DNA/pantothenate metabolism flavoprotein C-terminal" evidence="6">
    <location>
        <begin position="235"/>
        <end position="456"/>
    </location>
</feature>
<evidence type="ECO:0000313" key="7">
    <source>
        <dbReference type="EMBL" id="WNY26552.1"/>
    </source>
</evidence>
<dbReference type="GO" id="GO:0004632">
    <property type="term" value="F:phosphopantothenate--cysteine ligase activity"/>
    <property type="evidence" value="ECO:0007669"/>
    <property type="project" value="UniProtKB-UniRule"/>
</dbReference>
<accession>A0AA96VHD0</accession>
<sequence length="571" mass="63023">MDNSNQNHQCQPHSQNSNTHPTRWIFETKGKSLSGKTIVIGVTGSIAAVSVVTLARELIRNGAEVFAVMTEAAAQIIHPNALHYATGNAVITKLSGRVEHVEFFGSFGRADLLLIAPATANTISKIAAGVDDTPVTTFATTAIGERKKVMIVPAMHESMYHHPKVTENLKILESWGIEIVGPRIEEGVAKIATNDEIIHRVKRFLNQPAVFDPSDRGPNDWGPNDLEQTDSPLLFGKNILITSGSTAESVDPIRILTNRASGKTGTALAFSAYEKGAEVYLFHRNKLGLTLPHLNEIYVESAKDMTKAVVEKIEEINKNNKSNKSRQNNILISAAAISDYSTRKNPGKIKSGQNELILSLYPTKKLIEEAKRADPDLFVAAFKAESGISFEKLIESAAQKINEGIADCVIANDVKERGMGTDDNDVFLVFKDIIIQWIPISGSKEKIADDILNYIAGVHDIPKKEKNDKTDHQTDHFKDNTAGEELIPNGMRPDFSDPESNFDSGEDNVWSGENQINRKEYNSNRGNKKSSCDDLDFDDKVNFKDGKLNPKSQKSGRYKKPVLMKGRFIKK</sequence>
<comment type="function">
    <text evidence="3">Catalyzes two sequential steps in the biosynthesis of coenzyme A. In the first step cysteine is conjugated to 4'-phosphopantothenate to form 4-phosphopantothenoylcysteine. In the second step the latter compound is decarboxylated to form 4'-phosphopantotheine.</text>
</comment>
<evidence type="ECO:0000256" key="4">
    <source>
        <dbReference type="SAM" id="MobiDB-lite"/>
    </source>
</evidence>
<protein>
    <recommendedName>
        <fullName evidence="3">Coenzyme A biosynthesis bifunctional protein CoaBC</fullName>
    </recommendedName>
    <alternativeName>
        <fullName evidence="3">DNA/pantothenate metabolism flavoprotein</fullName>
    </alternativeName>
    <alternativeName>
        <fullName evidence="3">Phosphopantothenoylcysteine synthetase/decarboxylase</fullName>
        <shortName evidence="3">PPCS-PPCDC</shortName>
    </alternativeName>
    <domain>
        <recommendedName>
            <fullName evidence="3">Phosphopantothenoylcysteine decarboxylase</fullName>
            <shortName evidence="3">PPC decarboxylase</shortName>
            <shortName evidence="3">PPC-DC</shortName>
            <ecNumber evidence="3">4.1.1.36</ecNumber>
        </recommendedName>
        <alternativeName>
            <fullName evidence="3">CoaC</fullName>
        </alternativeName>
    </domain>
    <domain>
        <recommendedName>
            <fullName evidence="3">Phosphopantothenate--cysteine ligase</fullName>
            <ecNumber evidence="3">6.3.2.5</ecNumber>
        </recommendedName>
        <alternativeName>
            <fullName evidence="3">CoaB</fullName>
        </alternativeName>
        <alternativeName>
            <fullName evidence="3">Phosphopantothenoylcysteine synthetase</fullName>
            <shortName evidence="3">PPC synthetase</shortName>
            <shortName evidence="3">PPC-S</shortName>
        </alternativeName>
    </domain>
</protein>
<dbReference type="SUPFAM" id="SSF52507">
    <property type="entry name" value="Homo-oligomeric flavin-containing Cys decarboxylases, HFCD"/>
    <property type="match status" value="1"/>
</dbReference>
<comment type="similarity">
    <text evidence="3">In the C-terminal section; belongs to the PPC synthetase family.</text>
</comment>
<feature type="compositionally biased region" description="Polar residues" evidence="4">
    <location>
        <begin position="1"/>
        <end position="21"/>
    </location>
</feature>
<feature type="binding site" evidence="3">
    <location>
        <position position="400"/>
    </location>
    <ligand>
        <name>CTP</name>
        <dbReference type="ChEBI" id="CHEBI:37563"/>
    </ligand>
</feature>
<feature type="region of interest" description="Phosphopantothenoylcysteine decarboxylase" evidence="3">
    <location>
        <begin position="1"/>
        <end position="238"/>
    </location>
</feature>
<comment type="similarity">
    <text evidence="3">In the N-terminal section; belongs to the HFCD (homo-oligomeric flavin containing Cys decarboxylase) superfamily.</text>
</comment>
<dbReference type="Gene3D" id="3.40.50.10300">
    <property type="entry name" value="CoaB-like"/>
    <property type="match status" value="1"/>
</dbReference>
<dbReference type="SUPFAM" id="SSF102645">
    <property type="entry name" value="CoaB-like"/>
    <property type="match status" value="1"/>
</dbReference>
<feature type="binding site" evidence="3">
    <location>
        <position position="339"/>
    </location>
    <ligand>
        <name>CTP</name>
        <dbReference type="ChEBI" id="CHEBI:37563"/>
    </ligand>
</feature>
<keyword evidence="1 3" id="KW-0210">Decarboxylase</keyword>
<dbReference type="Pfam" id="PF02441">
    <property type="entry name" value="Flavoprotein"/>
    <property type="match status" value="1"/>
</dbReference>
<dbReference type="GO" id="GO:0004633">
    <property type="term" value="F:phosphopantothenoylcysteine decarboxylase activity"/>
    <property type="evidence" value="ECO:0007669"/>
    <property type="project" value="UniProtKB-UniRule"/>
</dbReference>
<dbReference type="InterPro" id="IPR007085">
    <property type="entry name" value="DNA/pantothenate-metab_flavo_C"/>
</dbReference>
<feature type="compositionally biased region" description="Basic residues" evidence="4">
    <location>
        <begin position="554"/>
        <end position="571"/>
    </location>
</feature>
<feature type="region of interest" description="Disordered" evidence="4">
    <location>
        <begin position="1"/>
        <end position="23"/>
    </location>
</feature>
<keyword evidence="3" id="KW-0288">FMN</keyword>
<feature type="domain" description="Flavoprotein" evidence="5">
    <location>
        <begin position="36"/>
        <end position="203"/>
    </location>
</feature>
<evidence type="ECO:0000259" key="6">
    <source>
        <dbReference type="Pfam" id="PF04127"/>
    </source>
</evidence>
<feature type="region of interest" description="Disordered" evidence="4">
    <location>
        <begin position="464"/>
        <end position="571"/>
    </location>
</feature>
<dbReference type="InterPro" id="IPR003382">
    <property type="entry name" value="Flavoprotein"/>
</dbReference>
<keyword evidence="3" id="KW-0285">Flavoprotein</keyword>
<reference evidence="7 8" key="1">
    <citation type="submission" date="2023-07" db="EMBL/GenBank/DDBJ databases">
        <title>Closed genome sequence of Methanosarcinaceae archaeon Am2.</title>
        <authorList>
            <person name="Poehlein A."/>
            <person name="Protasov E."/>
            <person name="Platt K."/>
            <person name="Reeh H."/>
            <person name="Daniel R."/>
            <person name="Brune A."/>
        </authorList>
    </citation>
    <scope>NUCLEOTIDE SEQUENCE [LARGE SCALE GENOMIC DNA]</scope>
    <source>
        <strain evidence="7 8">Am2</strain>
    </source>
</reference>
<comment type="cofactor">
    <cofactor evidence="3">
        <name>FMN</name>
        <dbReference type="ChEBI" id="CHEBI:58210"/>
    </cofactor>
    <text evidence="3">Binds 1 FMN per subunit.</text>
</comment>
<evidence type="ECO:0000256" key="3">
    <source>
        <dbReference type="HAMAP-Rule" id="MF_02225"/>
    </source>
</evidence>
<dbReference type="InterPro" id="IPR005252">
    <property type="entry name" value="CoaBC"/>
</dbReference>
<name>A0AA96VHD0_9EURY</name>
<dbReference type="InterPro" id="IPR035929">
    <property type="entry name" value="CoaB-like_sf"/>
</dbReference>
<feature type="binding site" evidence="3">
    <location>
        <position position="382"/>
    </location>
    <ligand>
        <name>CTP</name>
        <dbReference type="ChEBI" id="CHEBI:37563"/>
    </ligand>
</feature>
<keyword evidence="3 7" id="KW-0436">Ligase</keyword>
<keyword evidence="3" id="KW-0460">Magnesium</keyword>
<dbReference type="Proteomes" id="UP001304970">
    <property type="component" value="Chromosome"/>
</dbReference>
<dbReference type="GO" id="GO:0071513">
    <property type="term" value="C:phosphopantothenoylcysteine decarboxylase complex"/>
    <property type="evidence" value="ECO:0007669"/>
    <property type="project" value="TreeGrafter"/>
</dbReference>
<dbReference type="GO" id="GO:0015941">
    <property type="term" value="P:pantothenate catabolic process"/>
    <property type="evidence" value="ECO:0007669"/>
    <property type="project" value="InterPro"/>
</dbReference>
<comment type="caution">
    <text evidence="3">Lacks conserved residue(s) required for the propagation of feature annotation.</text>
</comment>
<keyword evidence="3" id="KW-0479">Metal-binding</keyword>
<feature type="region of interest" description="Phosphopantothenate--cysteine ligase" evidence="3">
    <location>
        <begin position="239"/>
        <end position="571"/>
    </location>
</feature>
<evidence type="ECO:0000313" key="8">
    <source>
        <dbReference type="Proteomes" id="UP001304970"/>
    </source>
</evidence>
<evidence type="ECO:0000259" key="5">
    <source>
        <dbReference type="Pfam" id="PF02441"/>
    </source>
</evidence>
<organism evidence="7 8">
    <name type="scientific">Methanolapillus ohkumae</name>
    <dbReference type="NCBI Taxonomy" id="3028298"/>
    <lineage>
        <taxon>Archaea</taxon>
        <taxon>Methanobacteriati</taxon>
        <taxon>Methanobacteriota</taxon>
        <taxon>Stenosarchaea group</taxon>
        <taxon>Methanomicrobia</taxon>
        <taxon>Methanosarcinales</taxon>
        <taxon>Methanosarcinaceae</taxon>
        <taxon>Methanolapillus</taxon>
    </lineage>
</organism>
<keyword evidence="3" id="KW-0511">Multifunctional enzyme</keyword>
<dbReference type="EMBL" id="CP131061">
    <property type="protein sequence ID" value="WNY26552.1"/>
    <property type="molecule type" value="Genomic_DNA"/>
</dbReference>
<evidence type="ECO:0000256" key="1">
    <source>
        <dbReference type="ARBA" id="ARBA00022793"/>
    </source>
</evidence>
<evidence type="ECO:0000256" key="2">
    <source>
        <dbReference type="ARBA" id="ARBA00023239"/>
    </source>
</evidence>
<keyword evidence="8" id="KW-1185">Reference proteome</keyword>